<dbReference type="AlphaFoldDB" id="E6Q600"/>
<keyword evidence="1" id="KW-1133">Transmembrane helix</keyword>
<comment type="caution">
    <text evidence="2">The sequence shown here is derived from an EMBL/GenBank/DDBJ whole genome shotgun (WGS) entry which is preliminary data.</text>
</comment>
<feature type="transmembrane region" description="Helical" evidence="1">
    <location>
        <begin position="253"/>
        <end position="275"/>
    </location>
</feature>
<feature type="transmembrane region" description="Helical" evidence="1">
    <location>
        <begin position="287"/>
        <end position="309"/>
    </location>
</feature>
<accession>E6Q600</accession>
<feature type="transmembrane region" description="Helical" evidence="1">
    <location>
        <begin position="321"/>
        <end position="340"/>
    </location>
</feature>
<feature type="transmembrane region" description="Helical" evidence="1">
    <location>
        <begin position="109"/>
        <end position="129"/>
    </location>
</feature>
<feature type="transmembrane region" description="Helical" evidence="1">
    <location>
        <begin position="171"/>
        <end position="188"/>
    </location>
</feature>
<reference evidence="2" key="1">
    <citation type="submission" date="2009-10" db="EMBL/GenBank/DDBJ databases">
        <title>Diversity of trophic interactions inside an arsenic-rich microbial ecosystem.</title>
        <authorList>
            <person name="Bertin P.N."/>
            <person name="Heinrich-Salmeron A."/>
            <person name="Pelletier E."/>
            <person name="Goulhen-Chollet F."/>
            <person name="Arsene-Ploetze F."/>
            <person name="Gallien S."/>
            <person name="Calteau A."/>
            <person name="Vallenet D."/>
            <person name="Casiot C."/>
            <person name="Chane-Woon-Ming B."/>
            <person name="Giloteaux L."/>
            <person name="Barakat M."/>
            <person name="Bonnefoy V."/>
            <person name="Bruneel O."/>
            <person name="Chandler M."/>
            <person name="Cleiss J."/>
            <person name="Duran R."/>
            <person name="Elbaz-Poulichet F."/>
            <person name="Fonknechten N."/>
            <person name="Lauga B."/>
            <person name="Mornico D."/>
            <person name="Ortet P."/>
            <person name="Schaeffer C."/>
            <person name="Siguier P."/>
            <person name="Alexander Thil Smith A."/>
            <person name="Van Dorsselaer A."/>
            <person name="Weissenbach J."/>
            <person name="Medigue C."/>
            <person name="Le Paslier D."/>
        </authorList>
    </citation>
    <scope>NUCLEOTIDE SEQUENCE</scope>
</reference>
<gene>
    <name evidence="2" type="ORF">CARN4_2469</name>
</gene>
<dbReference type="EMBL" id="CABO01000039">
    <property type="protein sequence ID" value="CBI02621.1"/>
    <property type="molecule type" value="Genomic_DNA"/>
</dbReference>
<evidence type="ECO:0008006" key="3">
    <source>
        <dbReference type="Google" id="ProtNLM"/>
    </source>
</evidence>
<organism evidence="2">
    <name type="scientific">mine drainage metagenome</name>
    <dbReference type="NCBI Taxonomy" id="410659"/>
    <lineage>
        <taxon>unclassified sequences</taxon>
        <taxon>metagenomes</taxon>
        <taxon>ecological metagenomes</taxon>
    </lineage>
</organism>
<keyword evidence="1" id="KW-0812">Transmembrane</keyword>
<evidence type="ECO:0000256" key="1">
    <source>
        <dbReference type="SAM" id="Phobius"/>
    </source>
</evidence>
<evidence type="ECO:0000313" key="2">
    <source>
        <dbReference type="EMBL" id="CBI02621.1"/>
    </source>
</evidence>
<protein>
    <recommendedName>
        <fullName evidence="3">DUF2079 domain-containing protein</fullName>
    </recommendedName>
</protein>
<feature type="transmembrane region" description="Helical" evidence="1">
    <location>
        <begin position="195"/>
        <end position="213"/>
    </location>
</feature>
<dbReference type="InterPro" id="IPR018650">
    <property type="entry name" value="STSV1_Orf64"/>
</dbReference>
<sequence length="447" mass="49575">MTKLRVAAIALLWAAVLSVLGLWKYAIFRADVDDGIFTQVLLSFGSGFSTTAEGGVNHFLVHFSPILVLLVPLVRWVGDARALIVAQAVLSALVIFPIYGIARRRTSEGWALAIAATAMLYPVLCAAAFTDFHENAFVPLLSATLLWALDGGRYRTAALAVLGLLCTKEDQFALLAMEGIIIALLWRNDRARVRFGLLTAGAGVLFAALYFFVLRPSFHLDVPYFPLHFYDWSYVGSAPQGYAPLFSPLRPLYLLWVFVPIAFLALRSRFAWFLIPGFIEVFASHQAITLSLGTEYVAPWLGFMLVAFADGAATLPLARSRIARAWVGAAAALCVLTLAYNDPMARWYYLYRLPNAHDARLESTLRALPRGRSIGAEDKIFAHLAYRRHASLGPNGQRYFIYDRTQSSGQWRNVDRPKVRALLQAGSYRVLSERDGIVVLKRRSGAL</sequence>
<proteinExistence type="predicted"/>
<name>E6Q600_9ZZZZ</name>
<keyword evidence="1" id="KW-0472">Membrane</keyword>
<dbReference type="Pfam" id="PF09852">
    <property type="entry name" value="DUF2079"/>
    <property type="match status" value="1"/>
</dbReference>
<feature type="transmembrane region" description="Helical" evidence="1">
    <location>
        <begin position="82"/>
        <end position="102"/>
    </location>
</feature>